<reference evidence="1 2" key="1">
    <citation type="submission" date="2020-08" db="EMBL/GenBank/DDBJ databases">
        <title>Sequencing the genomes of 1000 actinobacteria strains.</title>
        <authorList>
            <person name="Klenk H.-P."/>
        </authorList>
    </citation>
    <scope>NUCLEOTIDE SEQUENCE [LARGE SCALE GENOMIC DNA]</scope>
    <source>
        <strain evidence="1 2">DSM 102122</strain>
    </source>
</reference>
<protein>
    <submittedName>
        <fullName evidence="1">Uncharacterized protein</fullName>
    </submittedName>
</protein>
<dbReference type="EMBL" id="JACHMM010000001">
    <property type="protein sequence ID" value="MBB5790340.1"/>
    <property type="molecule type" value="Genomic_DNA"/>
</dbReference>
<evidence type="ECO:0000313" key="2">
    <source>
        <dbReference type="Proteomes" id="UP000542813"/>
    </source>
</evidence>
<dbReference type="Proteomes" id="UP000542813">
    <property type="component" value="Unassembled WGS sequence"/>
</dbReference>
<gene>
    <name evidence="1" type="ORF">HD601_004915</name>
</gene>
<dbReference type="Pfam" id="PF18928">
    <property type="entry name" value="DUF5677"/>
    <property type="match status" value="1"/>
</dbReference>
<sequence length="130" mass="14253">MDGDAGDVLPAIASWAQHICYVAEAVSVLFTNGYCQAAHPLLRQIFEHSVAVAVVANSPARYEEYFKDTWSGLRRVGEERDAVGLDHYPDAAAFLAAAEEPTSKHTSTKARFQSLGDDGQRLDLSWLADR</sequence>
<name>A0A7W9GUM2_9ACTN</name>
<dbReference type="InterPro" id="IPR043733">
    <property type="entry name" value="DUF5677"/>
</dbReference>
<organism evidence="1 2">
    <name type="scientific">Jiangella mangrovi</name>
    <dbReference type="NCBI Taxonomy" id="1524084"/>
    <lineage>
        <taxon>Bacteria</taxon>
        <taxon>Bacillati</taxon>
        <taxon>Actinomycetota</taxon>
        <taxon>Actinomycetes</taxon>
        <taxon>Jiangellales</taxon>
        <taxon>Jiangellaceae</taxon>
        <taxon>Jiangella</taxon>
    </lineage>
</organism>
<keyword evidence="2" id="KW-1185">Reference proteome</keyword>
<proteinExistence type="predicted"/>
<dbReference type="AlphaFoldDB" id="A0A7W9GUM2"/>
<accession>A0A7W9GUM2</accession>
<evidence type="ECO:0000313" key="1">
    <source>
        <dbReference type="EMBL" id="MBB5790340.1"/>
    </source>
</evidence>
<comment type="caution">
    <text evidence="1">The sequence shown here is derived from an EMBL/GenBank/DDBJ whole genome shotgun (WGS) entry which is preliminary data.</text>
</comment>
<dbReference type="RefSeq" id="WP_184826337.1">
    <property type="nucleotide sequence ID" value="NZ_JACHMM010000001.1"/>
</dbReference>